<feature type="domain" description="ATPase AAA-type core" evidence="2">
    <location>
        <begin position="92"/>
        <end position="171"/>
    </location>
</feature>
<dbReference type="GO" id="GO:0016887">
    <property type="term" value="F:ATP hydrolysis activity"/>
    <property type="evidence" value="ECO:0007669"/>
    <property type="project" value="InterPro"/>
</dbReference>
<dbReference type="EMBL" id="LJZO01000004">
    <property type="protein sequence ID" value="ROW02973.1"/>
    <property type="molecule type" value="Genomic_DNA"/>
</dbReference>
<feature type="domain" description="AAA+ ATPase lid" evidence="3">
    <location>
        <begin position="175"/>
        <end position="280"/>
    </location>
</feature>
<dbReference type="InterPro" id="IPR003959">
    <property type="entry name" value="ATPase_AAA_core"/>
</dbReference>
<evidence type="ECO:0000313" key="4">
    <source>
        <dbReference type="EMBL" id="ROW02973.1"/>
    </source>
</evidence>
<dbReference type="Gene3D" id="3.40.50.300">
    <property type="entry name" value="P-loop containing nucleotide triphosphate hydrolases"/>
    <property type="match status" value="1"/>
</dbReference>
<comment type="caution">
    <text evidence="4">The sequence shown here is derived from an EMBL/GenBank/DDBJ whole genome shotgun (WGS) entry which is preliminary data.</text>
</comment>
<reference evidence="4 5" key="1">
    <citation type="submission" date="2015-09" db="EMBL/GenBank/DDBJ databases">
        <title>Host preference determinants of Valsa canker pathogens revealed by comparative genomics.</title>
        <authorList>
            <person name="Yin Z."/>
            <person name="Huang L."/>
        </authorList>
    </citation>
    <scope>NUCLEOTIDE SEQUENCE [LARGE SCALE GENOMIC DNA]</scope>
    <source>
        <strain evidence="4 5">YSFL</strain>
    </source>
</reference>
<dbReference type="SUPFAM" id="SSF52540">
    <property type="entry name" value="P-loop containing nucleoside triphosphate hydrolases"/>
    <property type="match status" value="1"/>
</dbReference>
<feature type="compositionally biased region" description="Basic and acidic residues" evidence="1">
    <location>
        <begin position="288"/>
        <end position="297"/>
    </location>
</feature>
<keyword evidence="5" id="KW-1185">Reference proteome</keyword>
<dbReference type="AlphaFoldDB" id="A0A423WI39"/>
<sequence>MTSERLMGYISQQEKLPLDIDLLQPVSYEDGWNELVLPEGHRKMVQAMVETFAAASSLNTGLHTEEQPQPNLDKVGFDPVKQKGDIGYNPDEVESRLEKHFHLAQRWGCVMLLDEADVFLAKRTKEDMQRNALVSVFLRVLEYYKGILFLTTNRVGAFDEAFHSRIHLSLYYPTLNREKTLEIFKTHFRRIKKHNEERVQKGDAPIESEKKRLQKFWKRHYKVLKWNGRQIRNAFQTAMALAEYDARDSGEPPIITVKHFKTIAHASAEFAKYVTEIHGAEADQLALRDKNRLDRNPEASSKLRKLQNSSSSDSADSGDSGSGNSSGEDSDDVDDKKKRNKSKKQEKTKGGRNDKKERKDTKGKKVSSSGKGDGRGCENSSSEEDN</sequence>
<dbReference type="OrthoDB" id="10042665at2759"/>
<dbReference type="InterPro" id="IPR056599">
    <property type="entry name" value="AAA_lid_fung"/>
</dbReference>
<dbReference type="Pfam" id="PF00004">
    <property type="entry name" value="AAA"/>
    <property type="match status" value="1"/>
</dbReference>
<feature type="region of interest" description="Disordered" evidence="1">
    <location>
        <begin position="288"/>
        <end position="386"/>
    </location>
</feature>
<evidence type="ECO:0000313" key="5">
    <source>
        <dbReference type="Proteomes" id="UP000284375"/>
    </source>
</evidence>
<gene>
    <name evidence="4" type="ORF">VSDG_01791</name>
</gene>
<dbReference type="Pfam" id="PF23232">
    <property type="entry name" value="AAA_lid_13"/>
    <property type="match status" value="1"/>
</dbReference>
<dbReference type="PANTHER" id="PTHR46411:SF2">
    <property type="entry name" value="AAA+ ATPASE DOMAIN-CONTAINING PROTEIN"/>
    <property type="match status" value="1"/>
</dbReference>
<dbReference type="STRING" id="252740.A0A423WI39"/>
<accession>A0A423WI39</accession>
<name>A0A423WI39_CYTCH</name>
<proteinExistence type="predicted"/>
<evidence type="ECO:0000259" key="2">
    <source>
        <dbReference type="Pfam" id="PF00004"/>
    </source>
</evidence>
<evidence type="ECO:0000259" key="3">
    <source>
        <dbReference type="Pfam" id="PF23232"/>
    </source>
</evidence>
<dbReference type="PANTHER" id="PTHR46411">
    <property type="entry name" value="FAMILY ATPASE, PUTATIVE-RELATED"/>
    <property type="match status" value="1"/>
</dbReference>
<dbReference type="InterPro" id="IPR027417">
    <property type="entry name" value="P-loop_NTPase"/>
</dbReference>
<dbReference type="Proteomes" id="UP000284375">
    <property type="component" value="Unassembled WGS sequence"/>
</dbReference>
<feature type="compositionally biased region" description="Basic and acidic residues" evidence="1">
    <location>
        <begin position="343"/>
        <end position="360"/>
    </location>
</feature>
<feature type="compositionally biased region" description="Low complexity" evidence="1">
    <location>
        <begin position="308"/>
        <end position="327"/>
    </location>
</feature>
<organism evidence="4 5">
    <name type="scientific">Cytospora chrysosperma</name>
    <name type="common">Cytospora canker fungus</name>
    <name type="synonym">Sphaeria chrysosperma</name>
    <dbReference type="NCBI Taxonomy" id="252740"/>
    <lineage>
        <taxon>Eukaryota</taxon>
        <taxon>Fungi</taxon>
        <taxon>Dikarya</taxon>
        <taxon>Ascomycota</taxon>
        <taxon>Pezizomycotina</taxon>
        <taxon>Sordariomycetes</taxon>
        <taxon>Sordariomycetidae</taxon>
        <taxon>Diaporthales</taxon>
        <taxon>Cytosporaceae</taxon>
        <taxon>Cytospora</taxon>
    </lineage>
</organism>
<dbReference type="GO" id="GO:0005524">
    <property type="term" value="F:ATP binding"/>
    <property type="evidence" value="ECO:0007669"/>
    <property type="project" value="InterPro"/>
</dbReference>
<evidence type="ECO:0000256" key="1">
    <source>
        <dbReference type="SAM" id="MobiDB-lite"/>
    </source>
</evidence>
<protein>
    <submittedName>
        <fullName evidence="4">Uncharacterized protein</fullName>
    </submittedName>
</protein>